<dbReference type="Proteomes" id="UP001148614">
    <property type="component" value="Unassembled WGS sequence"/>
</dbReference>
<proteinExistence type="predicted"/>
<accession>A0A9W8NGG4</accession>
<feature type="compositionally biased region" description="Polar residues" evidence="1">
    <location>
        <begin position="340"/>
        <end position="349"/>
    </location>
</feature>
<evidence type="ECO:0000313" key="3">
    <source>
        <dbReference type="Proteomes" id="UP001148614"/>
    </source>
</evidence>
<keyword evidence="3" id="KW-1185">Reference proteome</keyword>
<evidence type="ECO:0000313" key="2">
    <source>
        <dbReference type="EMBL" id="KAJ3574169.1"/>
    </source>
</evidence>
<dbReference type="EMBL" id="JANPWZ010000629">
    <property type="protein sequence ID" value="KAJ3574169.1"/>
    <property type="molecule type" value="Genomic_DNA"/>
</dbReference>
<dbReference type="AlphaFoldDB" id="A0A9W8NGG4"/>
<feature type="region of interest" description="Disordered" evidence="1">
    <location>
        <begin position="337"/>
        <end position="362"/>
    </location>
</feature>
<protein>
    <submittedName>
        <fullName evidence="2">Uncharacterized protein</fullName>
    </submittedName>
</protein>
<name>A0A9W8NGG4_9PEZI</name>
<organism evidence="2 3">
    <name type="scientific">Xylaria arbuscula</name>
    <dbReference type="NCBI Taxonomy" id="114810"/>
    <lineage>
        <taxon>Eukaryota</taxon>
        <taxon>Fungi</taxon>
        <taxon>Dikarya</taxon>
        <taxon>Ascomycota</taxon>
        <taxon>Pezizomycotina</taxon>
        <taxon>Sordariomycetes</taxon>
        <taxon>Xylariomycetidae</taxon>
        <taxon>Xylariales</taxon>
        <taxon>Xylariaceae</taxon>
        <taxon>Xylaria</taxon>
    </lineage>
</organism>
<comment type="caution">
    <text evidence="2">The sequence shown here is derived from an EMBL/GenBank/DDBJ whole genome shotgun (WGS) entry which is preliminary data.</text>
</comment>
<evidence type="ECO:0000256" key="1">
    <source>
        <dbReference type="SAM" id="MobiDB-lite"/>
    </source>
</evidence>
<sequence length="374" mass="42122">MHVSNSTRYGSTRVLYTPLMHGIACGDAVLYTPCGPSTQRDRRDDSLSWSWLASRVLQSDNLICFEPTTDAPVRDGHAEFAQKFVDKVVSGMHKLQRWTAETQKKYPAPANLGTSLVEHQKDAKIHGSSKLERFLDGIARQTNDLAWLASVYARYLSYQRRRNSPLYSETGDLEEEHNLMKKEFLCILTNRIMNELQPQWGVYSILVFSALRETKFKGSYLYKGVGKQKLTEVADLIVQLLLRTEITLNISRETPITNPVFFLGVFLDRSYSDICNDIGLERFSGLDLQEEIDTCAGRLSQLGVECGQIPLSTLLTKANLLVDSNTEILSIHLGPLQRQDPASQGSSHQGGPRDSPDPRTDWMQFVNFSNANVD</sequence>
<reference evidence="2" key="1">
    <citation type="submission" date="2022-07" db="EMBL/GenBank/DDBJ databases">
        <title>Genome Sequence of Xylaria arbuscula.</title>
        <authorList>
            <person name="Buettner E."/>
        </authorList>
    </citation>
    <scope>NUCLEOTIDE SEQUENCE</scope>
    <source>
        <strain evidence="2">VT107</strain>
    </source>
</reference>
<gene>
    <name evidence="2" type="ORF">NPX13_g4451</name>
</gene>